<evidence type="ECO:0000256" key="5">
    <source>
        <dbReference type="ARBA" id="ARBA00022692"/>
    </source>
</evidence>
<accession>A0A5B9MQC7</accession>
<evidence type="ECO:0000256" key="11">
    <source>
        <dbReference type="HAMAP-Rule" id="MF_01394"/>
    </source>
</evidence>
<dbReference type="GO" id="GO:0048038">
    <property type="term" value="F:quinone binding"/>
    <property type="evidence" value="ECO:0007669"/>
    <property type="project" value="UniProtKB-KW"/>
</dbReference>
<dbReference type="Gene3D" id="1.20.58.1610">
    <property type="entry name" value="NADH:ubiquinone/plastoquinone oxidoreductase, chain 3"/>
    <property type="match status" value="1"/>
</dbReference>
<evidence type="ECO:0000256" key="4">
    <source>
        <dbReference type="ARBA" id="ARBA00022475"/>
    </source>
</evidence>
<comment type="function">
    <text evidence="11">NDH-1 shuttles electrons from NADH, via FMN and iron-sulfur (Fe-S) centers, to quinones in the respiratory chain. The immediate electron acceptor for the enzyme in this species is believed to be ubiquinone. Couples the redox reaction to proton translocation (for every two electrons transferred, four hydrogen ions are translocated across the cytoplasmic membrane), and thus conserves the redox energy in a proton gradient.</text>
</comment>
<gene>
    <name evidence="13" type="primary">ndhC</name>
    <name evidence="11" type="synonym">nuoA</name>
    <name evidence="13" type="ORF">Mal15_60490</name>
</gene>
<name>A0A5B9MQC7_9BACT</name>
<keyword evidence="14" id="KW-1185">Reference proteome</keyword>
<keyword evidence="10 11" id="KW-0472">Membrane</keyword>
<dbReference type="GO" id="GO:0005886">
    <property type="term" value="C:plasma membrane"/>
    <property type="evidence" value="ECO:0007669"/>
    <property type="project" value="UniProtKB-SubCell"/>
</dbReference>
<dbReference type="PANTHER" id="PTHR11058:SF22">
    <property type="entry name" value="NADH-QUINONE OXIDOREDUCTASE SUBUNIT A"/>
    <property type="match status" value="1"/>
</dbReference>
<dbReference type="KEGG" id="smam:Mal15_60490"/>
<comment type="subunit">
    <text evidence="11">NDH-1 is composed of 14 different subunits. Subunits NuoA, H, J, K, L, M, N constitute the membrane sector of the complex.</text>
</comment>
<evidence type="ECO:0000313" key="14">
    <source>
        <dbReference type="Proteomes" id="UP000321353"/>
    </source>
</evidence>
<dbReference type="InterPro" id="IPR023043">
    <property type="entry name" value="NAD(P)H_OxRDtase_bac/plastid"/>
</dbReference>
<feature type="transmembrane region" description="Helical" evidence="11">
    <location>
        <begin position="85"/>
        <end position="108"/>
    </location>
</feature>
<dbReference type="GO" id="GO:0050136">
    <property type="term" value="F:NADH dehydrogenase (quinone) (non-electrogenic) activity"/>
    <property type="evidence" value="ECO:0007669"/>
    <property type="project" value="UniProtKB-UniRule"/>
</dbReference>
<dbReference type="Proteomes" id="UP000321353">
    <property type="component" value="Chromosome"/>
</dbReference>
<feature type="transmembrane region" description="Helical" evidence="11">
    <location>
        <begin position="56"/>
        <end position="79"/>
    </location>
</feature>
<evidence type="ECO:0000256" key="9">
    <source>
        <dbReference type="ARBA" id="ARBA00023027"/>
    </source>
</evidence>
<comment type="catalytic activity">
    <reaction evidence="11 12">
        <text>a quinone + NADH + 5 H(+)(in) = a quinol + NAD(+) + 4 H(+)(out)</text>
        <dbReference type="Rhea" id="RHEA:57888"/>
        <dbReference type="ChEBI" id="CHEBI:15378"/>
        <dbReference type="ChEBI" id="CHEBI:24646"/>
        <dbReference type="ChEBI" id="CHEBI:57540"/>
        <dbReference type="ChEBI" id="CHEBI:57945"/>
        <dbReference type="ChEBI" id="CHEBI:132124"/>
    </reaction>
</comment>
<dbReference type="GO" id="GO:0030964">
    <property type="term" value="C:NADH dehydrogenase complex"/>
    <property type="evidence" value="ECO:0007669"/>
    <property type="project" value="TreeGrafter"/>
</dbReference>
<evidence type="ECO:0000256" key="7">
    <source>
        <dbReference type="ARBA" id="ARBA00022967"/>
    </source>
</evidence>
<dbReference type="InterPro" id="IPR000440">
    <property type="entry name" value="NADH_UbQ/plastoQ_OxRdtase_su3"/>
</dbReference>
<dbReference type="EC" id="7.1.1.-" evidence="11"/>
<dbReference type="Pfam" id="PF00507">
    <property type="entry name" value="Oxidored_q4"/>
    <property type="match status" value="1"/>
</dbReference>
<keyword evidence="3 11" id="KW-0813">Transport</keyword>
<dbReference type="InterPro" id="IPR038430">
    <property type="entry name" value="NDAH_ubi_oxred_su3_sf"/>
</dbReference>
<comment type="similarity">
    <text evidence="2 11 12">Belongs to the complex I subunit 3 family.</text>
</comment>
<keyword evidence="8 11" id="KW-1133">Transmembrane helix</keyword>
<keyword evidence="6 11" id="KW-0874">Quinone</keyword>
<protein>
    <recommendedName>
        <fullName evidence="11">NADH-quinone oxidoreductase subunit A</fullName>
        <ecNumber evidence="11">7.1.1.-</ecNumber>
    </recommendedName>
    <alternativeName>
        <fullName evidence="11">NADH dehydrogenase I subunit A</fullName>
    </alternativeName>
    <alternativeName>
        <fullName evidence="11">NDH-1 subunit A</fullName>
    </alternativeName>
    <alternativeName>
        <fullName evidence="11">NUO1</fullName>
    </alternativeName>
</protein>
<evidence type="ECO:0000313" key="13">
    <source>
        <dbReference type="EMBL" id="QEG01966.1"/>
    </source>
</evidence>
<dbReference type="PANTHER" id="PTHR11058">
    <property type="entry name" value="NADH-UBIQUINONE OXIDOREDUCTASE CHAIN 3"/>
    <property type="match status" value="1"/>
</dbReference>
<proteinExistence type="inferred from homology"/>
<comment type="subcellular location">
    <subcellularLocation>
        <location evidence="11 12">Cell membrane</location>
        <topology evidence="11 12">Multi-pass membrane protein</topology>
    </subcellularLocation>
    <subcellularLocation>
        <location evidence="1">Membrane</location>
        <topology evidence="1">Multi-pass membrane protein</topology>
    </subcellularLocation>
</comment>
<dbReference type="EMBL" id="CP036264">
    <property type="protein sequence ID" value="QEG01966.1"/>
    <property type="molecule type" value="Genomic_DNA"/>
</dbReference>
<evidence type="ECO:0000256" key="3">
    <source>
        <dbReference type="ARBA" id="ARBA00022448"/>
    </source>
</evidence>
<evidence type="ECO:0000256" key="8">
    <source>
        <dbReference type="ARBA" id="ARBA00022989"/>
    </source>
</evidence>
<feature type="transmembrane region" description="Helical" evidence="11">
    <location>
        <begin position="6"/>
        <end position="28"/>
    </location>
</feature>
<dbReference type="RefSeq" id="WP_147870975.1">
    <property type="nucleotide sequence ID" value="NZ_CP036264.1"/>
</dbReference>
<evidence type="ECO:0000256" key="12">
    <source>
        <dbReference type="RuleBase" id="RU003639"/>
    </source>
</evidence>
<dbReference type="HAMAP" id="MF_01394">
    <property type="entry name" value="NDH1_NuoA"/>
    <property type="match status" value="1"/>
</dbReference>
<keyword evidence="5 11" id="KW-0812">Transmembrane</keyword>
<evidence type="ECO:0000256" key="2">
    <source>
        <dbReference type="ARBA" id="ARBA00008472"/>
    </source>
</evidence>
<keyword evidence="7 11" id="KW-1278">Translocase</keyword>
<keyword evidence="13" id="KW-0560">Oxidoreductase</keyword>
<sequence>MDYLFVFLFVCLGVAMVLGGILASYLLAPRNPTTVKQSPYECGEETIGSSSINFNVAYYLFAILFLVFDVEAAFLFPWAVVLRELGIIGLIEVVMFVLVLVVGLVYAWKKGVLEWES</sequence>
<keyword evidence="4 11" id="KW-1003">Cell membrane</keyword>
<dbReference type="AlphaFoldDB" id="A0A5B9MQC7"/>
<keyword evidence="11" id="KW-0830">Ubiquinone</keyword>
<keyword evidence="9 11" id="KW-0520">NAD</keyword>
<evidence type="ECO:0000256" key="1">
    <source>
        <dbReference type="ARBA" id="ARBA00004141"/>
    </source>
</evidence>
<evidence type="ECO:0000256" key="10">
    <source>
        <dbReference type="ARBA" id="ARBA00023136"/>
    </source>
</evidence>
<organism evidence="13 14">
    <name type="scientific">Stieleria maiorica</name>
    <dbReference type="NCBI Taxonomy" id="2795974"/>
    <lineage>
        <taxon>Bacteria</taxon>
        <taxon>Pseudomonadati</taxon>
        <taxon>Planctomycetota</taxon>
        <taxon>Planctomycetia</taxon>
        <taxon>Pirellulales</taxon>
        <taxon>Pirellulaceae</taxon>
        <taxon>Stieleria</taxon>
    </lineage>
</organism>
<reference evidence="13 14" key="1">
    <citation type="submission" date="2019-02" db="EMBL/GenBank/DDBJ databases">
        <title>Planctomycetal bacteria perform biofilm scaping via a novel small molecule.</title>
        <authorList>
            <person name="Jeske O."/>
            <person name="Boedeker C."/>
            <person name="Wiegand S."/>
            <person name="Breitling P."/>
            <person name="Kallscheuer N."/>
            <person name="Jogler M."/>
            <person name="Rohde M."/>
            <person name="Petersen J."/>
            <person name="Medema M.H."/>
            <person name="Surup F."/>
            <person name="Jogler C."/>
        </authorList>
    </citation>
    <scope>NUCLEOTIDE SEQUENCE [LARGE SCALE GENOMIC DNA]</scope>
    <source>
        <strain evidence="13 14">Mal15</strain>
    </source>
</reference>
<evidence type="ECO:0000256" key="6">
    <source>
        <dbReference type="ARBA" id="ARBA00022719"/>
    </source>
</evidence>
<dbReference type="GO" id="GO:0008137">
    <property type="term" value="F:NADH dehydrogenase (ubiquinone) activity"/>
    <property type="evidence" value="ECO:0007669"/>
    <property type="project" value="InterPro"/>
</dbReference>